<evidence type="ECO:0000256" key="4">
    <source>
        <dbReference type="ARBA" id="ARBA00023069"/>
    </source>
</evidence>
<reference evidence="8" key="1">
    <citation type="journal article" date="2015" name="PLoS Genet.">
        <title>Genome Sequence and Transcriptome Analyses of Chrysochromulina tobin: Metabolic Tools for Enhanced Algal Fitness in the Prominent Order Prymnesiales (Haptophyceae).</title>
        <authorList>
            <person name="Hovde B.T."/>
            <person name="Deodato C.R."/>
            <person name="Hunsperger H.M."/>
            <person name="Ryken S.A."/>
            <person name="Yost W."/>
            <person name="Jha R.K."/>
            <person name="Patterson J."/>
            <person name="Monnat R.J. Jr."/>
            <person name="Barlow S.B."/>
            <person name="Starkenburg S.R."/>
            <person name="Cattolico R.A."/>
        </authorList>
    </citation>
    <scope>NUCLEOTIDE SEQUENCE</scope>
    <source>
        <strain evidence="8">CCMP291</strain>
    </source>
</reference>
<gene>
    <name evidence="7" type="ORF">Ctob_015723</name>
</gene>
<evidence type="ECO:0000313" key="8">
    <source>
        <dbReference type="Proteomes" id="UP000037460"/>
    </source>
</evidence>
<protein>
    <recommendedName>
        <fullName evidence="6">BART domain-containing protein</fullName>
    </recommendedName>
</protein>
<comment type="caution">
    <text evidence="7">The sequence shown here is derived from an EMBL/GenBank/DDBJ whole genome shotgun (WGS) entry which is preliminary data.</text>
</comment>
<dbReference type="Proteomes" id="UP000037460">
    <property type="component" value="Unassembled WGS sequence"/>
</dbReference>
<dbReference type="EMBL" id="JWZX01000885">
    <property type="protein sequence ID" value="KOO35401.1"/>
    <property type="molecule type" value="Genomic_DNA"/>
</dbReference>
<dbReference type="InterPro" id="IPR023379">
    <property type="entry name" value="BART_dom"/>
</dbReference>
<proteinExistence type="predicted"/>
<organism evidence="7 8">
    <name type="scientific">Chrysochromulina tobinii</name>
    <dbReference type="NCBI Taxonomy" id="1460289"/>
    <lineage>
        <taxon>Eukaryota</taxon>
        <taxon>Haptista</taxon>
        <taxon>Haptophyta</taxon>
        <taxon>Prymnesiophyceae</taxon>
        <taxon>Prymnesiales</taxon>
        <taxon>Chrysochromulinaceae</taxon>
        <taxon>Chrysochromulina</taxon>
    </lineage>
</organism>
<keyword evidence="5" id="KW-0966">Cell projection</keyword>
<evidence type="ECO:0000256" key="3">
    <source>
        <dbReference type="ARBA" id="ARBA00022490"/>
    </source>
</evidence>
<dbReference type="Pfam" id="PF11527">
    <property type="entry name" value="ARL2_Bind_BART"/>
    <property type="match status" value="1"/>
</dbReference>
<sequence>MPLGGAPSCGLDRISAFEHLQALVANGPDLDDLGEHDNFITRLSAFCKSSTLLDRLECFCKHHAEVIVGQTSTSEFPLEFTMLHVQYCALVEAALEEFLAKQPRLKGKWMTADAFYAECKACLDRSKQESRWHRDAMVVQVFSASNEFQEWVSLMRSVAENEACSDCGDHVDDVDDVDDSGTLNLPQSPVALS</sequence>
<feature type="domain" description="BART" evidence="6">
    <location>
        <begin position="37"/>
        <end position="157"/>
    </location>
</feature>
<accession>A0A0M0K969</accession>
<comment type="subcellular location">
    <subcellularLocation>
        <location evidence="1">Cell projection</location>
        <location evidence="1">Cilium</location>
    </subcellularLocation>
    <subcellularLocation>
        <location evidence="2">Cytoplasm</location>
    </subcellularLocation>
</comment>
<dbReference type="AlphaFoldDB" id="A0A0M0K969"/>
<name>A0A0M0K969_9EUKA</name>
<dbReference type="GO" id="GO:0005737">
    <property type="term" value="C:cytoplasm"/>
    <property type="evidence" value="ECO:0007669"/>
    <property type="project" value="UniProtKB-SubCell"/>
</dbReference>
<keyword evidence="4" id="KW-0969">Cilium</keyword>
<evidence type="ECO:0000256" key="1">
    <source>
        <dbReference type="ARBA" id="ARBA00004138"/>
    </source>
</evidence>
<keyword evidence="8" id="KW-1185">Reference proteome</keyword>
<evidence type="ECO:0000259" key="6">
    <source>
        <dbReference type="Pfam" id="PF11527"/>
    </source>
</evidence>
<evidence type="ECO:0000313" key="7">
    <source>
        <dbReference type="EMBL" id="KOO35401.1"/>
    </source>
</evidence>
<dbReference type="InterPro" id="IPR042541">
    <property type="entry name" value="BART_sf"/>
</dbReference>
<dbReference type="GO" id="GO:0005929">
    <property type="term" value="C:cilium"/>
    <property type="evidence" value="ECO:0007669"/>
    <property type="project" value="UniProtKB-SubCell"/>
</dbReference>
<dbReference type="Gene3D" id="1.20.1520.10">
    <property type="entry name" value="ADP-ribosylation factor-like 2-binding protein, domain"/>
    <property type="match status" value="1"/>
</dbReference>
<keyword evidence="3" id="KW-0963">Cytoplasm</keyword>
<evidence type="ECO:0000256" key="5">
    <source>
        <dbReference type="ARBA" id="ARBA00023273"/>
    </source>
</evidence>
<evidence type="ECO:0000256" key="2">
    <source>
        <dbReference type="ARBA" id="ARBA00004496"/>
    </source>
</evidence>